<name>A0A090ZET5_9BACI</name>
<organism evidence="1 3">
    <name type="scientific">Bacillus clarus</name>
    <dbReference type="NCBI Taxonomy" id="2338372"/>
    <lineage>
        <taxon>Bacteria</taxon>
        <taxon>Bacillati</taxon>
        <taxon>Bacillota</taxon>
        <taxon>Bacilli</taxon>
        <taxon>Bacillales</taxon>
        <taxon>Bacillaceae</taxon>
        <taxon>Bacillus</taxon>
        <taxon>Bacillus cereus group</taxon>
    </lineage>
</organism>
<proteinExistence type="predicted"/>
<comment type="caution">
    <text evidence="1">The sequence shown here is derived from an EMBL/GenBank/DDBJ whole genome shotgun (WGS) entry which is preliminary data.</text>
</comment>
<dbReference type="Proteomes" id="UP000029389">
    <property type="component" value="Unassembled WGS sequence"/>
</dbReference>
<dbReference type="PATRIC" id="fig|1405.8.peg.5380"/>
<reference evidence="2 4" key="2">
    <citation type="submission" date="2018-08" db="EMBL/GenBank/DDBJ databases">
        <title>Bacillus clarus sp. nov. strain PS00077A.</title>
        <authorList>
            <person name="Mendez Acevedo M."/>
            <person name="Carroll L."/>
            <person name="Mukherjee M."/>
            <person name="Wiedmann M."/>
            <person name="Kovac J."/>
        </authorList>
    </citation>
    <scope>NUCLEOTIDE SEQUENCE [LARGE SCALE GENOMIC DNA]</scope>
    <source>
        <strain evidence="2 4">PS00077A</strain>
    </source>
</reference>
<sequence length="232" mass="27522">MKYEYMVESVEGPAWYVEMNAYNKVCKNENKETLRKYSSLILDTYDSNSNIRRSCYKSGMILCLLLDEIFPEWKTSFLESDELLYDFFKRNIEFDIGLRQMKEIKISTETKEIINFVNRNKEKEFKMFHNKKGYHLRIIGDIELNMLNPMNLILNGNKVLHKTFLGVNLRNKTYMINHPVISTYKEEIKNIKQIYFVINEKPIKTDEGWSILGVGEIEGEYEEKGNAIFLFV</sequence>
<gene>
    <name evidence="2" type="ORF">D0U04_27010</name>
    <name evidence="1" type="ORF">DJ93_5220</name>
</gene>
<evidence type="ECO:0000313" key="3">
    <source>
        <dbReference type="Proteomes" id="UP000029389"/>
    </source>
</evidence>
<protein>
    <submittedName>
        <fullName evidence="1">Uncharacterized protein</fullName>
    </submittedName>
</protein>
<evidence type="ECO:0000313" key="4">
    <source>
        <dbReference type="Proteomes" id="UP000264294"/>
    </source>
</evidence>
<evidence type="ECO:0000313" key="1">
    <source>
        <dbReference type="EMBL" id="KFN02756.1"/>
    </source>
</evidence>
<reference evidence="1 3" key="1">
    <citation type="submission" date="2014-04" db="EMBL/GenBank/DDBJ databases">
        <authorList>
            <person name="Bishop-Lilly K.A."/>
            <person name="Broomall S.M."/>
            <person name="Chain P.S."/>
            <person name="Chertkov O."/>
            <person name="Coyne S.R."/>
            <person name="Daligault H.E."/>
            <person name="Davenport K.W."/>
            <person name="Erkkila T."/>
            <person name="Frey K.G."/>
            <person name="Gibbons H.S."/>
            <person name="Gu W."/>
            <person name="Jaissle J."/>
            <person name="Johnson S.L."/>
            <person name="Koroleva G.I."/>
            <person name="Ladner J.T."/>
            <person name="Lo C.-C."/>
            <person name="Minogue T.D."/>
            <person name="Munk C."/>
            <person name="Palacios G.F."/>
            <person name="Redden C.L."/>
            <person name="Rosenzweig C.N."/>
            <person name="Scholz M.B."/>
            <person name="Teshima H."/>
            <person name="Xu Y."/>
        </authorList>
    </citation>
    <scope>NUCLEOTIDE SEQUENCE [LARGE SCALE GENOMIC DNA]</scope>
    <source>
        <strain evidence="1 3">BHP</strain>
    </source>
</reference>
<dbReference type="AlphaFoldDB" id="A0A090ZET5"/>
<dbReference type="EMBL" id="JMQC01000008">
    <property type="protein sequence ID" value="KFN02756.1"/>
    <property type="molecule type" value="Genomic_DNA"/>
</dbReference>
<evidence type="ECO:0000313" key="2">
    <source>
        <dbReference type="EMBL" id="RFT62909.1"/>
    </source>
</evidence>
<accession>A0A090ZET5</accession>
<dbReference type="Proteomes" id="UP000264294">
    <property type="component" value="Unassembled WGS sequence"/>
</dbReference>
<dbReference type="EMBL" id="QVOD01000059">
    <property type="protein sequence ID" value="RFT62909.1"/>
    <property type="molecule type" value="Genomic_DNA"/>
</dbReference>
<keyword evidence="4" id="KW-1185">Reference proteome</keyword>